<evidence type="ECO:0000313" key="4">
    <source>
        <dbReference type="Proteomes" id="UP000435877"/>
    </source>
</evidence>
<dbReference type="OrthoDB" id="1521787at2"/>
<evidence type="ECO:0000259" key="1">
    <source>
        <dbReference type="Pfam" id="PF13466"/>
    </source>
</evidence>
<evidence type="ECO:0000313" key="2">
    <source>
        <dbReference type="EMBL" id="CAA0091250.1"/>
    </source>
</evidence>
<dbReference type="Pfam" id="PF13466">
    <property type="entry name" value="STAS_2"/>
    <property type="match status" value="1"/>
</dbReference>
<dbReference type="EMBL" id="CACSIM010000002">
    <property type="protein sequence ID" value="CAA0098686.1"/>
    <property type="molecule type" value="Genomic_DNA"/>
</dbReference>
<dbReference type="EMBL" id="CACSIK010000001">
    <property type="protein sequence ID" value="CAA0091250.1"/>
    <property type="molecule type" value="Genomic_DNA"/>
</dbReference>
<name>A0A5S9P5M2_9GAMM</name>
<dbReference type="InterPro" id="IPR036513">
    <property type="entry name" value="STAS_dom_sf"/>
</dbReference>
<dbReference type="AlphaFoldDB" id="A0A5S9P5M2"/>
<evidence type="ECO:0000313" key="5">
    <source>
        <dbReference type="Proteomes" id="UP000439591"/>
    </source>
</evidence>
<dbReference type="InterPro" id="IPR058548">
    <property type="entry name" value="MlaB-like_STAS"/>
</dbReference>
<sequence length="139" mass="15150">MADSSEFVILLGDEPSEKVTEKTEEFVYLLDAEAGRDNADVAGKVYVLPADSSIVTVMAIYQDLAEIDSTHEAFTIDASKVENCDTASLQLLSSYMLHAKQKAKKINWHKPSDYFCELAASLDFSKYLGLDEGGSASLG</sequence>
<feature type="domain" description="MlaB-like STAS" evidence="1">
    <location>
        <begin position="48"/>
        <end position="122"/>
    </location>
</feature>
<proteinExistence type="predicted"/>
<dbReference type="RefSeq" id="WP_159268714.1">
    <property type="nucleotide sequence ID" value="NZ_CACSIK010000001.1"/>
</dbReference>
<reference evidence="4 5" key="1">
    <citation type="submission" date="2019-11" db="EMBL/GenBank/DDBJ databases">
        <authorList>
            <person name="Holert J."/>
        </authorList>
    </citation>
    <scope>NUCLEOTIDE SEQUENCE [LARGE SCALE GENOMIC DNA]</scope>
    <source>
        <strain evidence="3">BC3_2A</strain>
        <strain evidence="2">SB11_1A</strain>
    </source>
</reference>
<dbReference type="Proteomes" id="UP000435877">
    <property type="component" value="Unassembled WGS sequence"/>
</dbReference>
<evidence type="ECO:0000313" key="3">
    <source>
        <dbReference type="EMBL" id="CAA0098686.1"/>
    </source>
</evidence>
<gene>
    <name evidence="2" type="ORF">IHBHHGIJ_02128</name>
    <name evidence="3" type="ORF">KFEGEMFD_01730</name>
</gene>
<protein>
    <recommendedName>
        <fullName evidence="1">MlaB-like STAS domain-containing protein</fullName>
    </recommendedName>
</protein>
<organism evidence="3 5">
    <name type="scientific">Zhongshania aliphaticivorans</name>
    <dbReference type="NCBI Taxonomy" id="1470434"/>
    <lineage>
        <taxon>Bacteria</taxon>
        <taxon>Pseudomonadati</taxon>
        <taxon>Pseudomonadota</taxon>
        <taxon>Gammaproteobacteria</taxon>
        <taxon>Cellvibrionales</taxon>
        <taxon>Spongiibacteraceae</taxon>
        <taxon>Zhongshania</taxon>
    </lineage>
</organism>
<keyword evidence="4" id="KW-1185">Reference proteome</keyword>
<accession>A0A5S9P5M2</accession>
<dbReference type="Proteomes" id="UP000439591">
    <property type="component" value="Unassembled WGS sequence"/>
</dbReference>
<dbReference type="SUPFAM" id="SSF52091">
    <property type="entry name" value="SpoIIaa-like"/>
    <property type="match status" value="1"/>
</dbReference>